<dbReference type="SFLD" id="SFLDG01151">
    <property type="entry name" value="Main.2:_Nu-like"/>
    <property type="match status" value="1"/>
</dbReference>
<sequence length="212" mass="23354">MTQPTPQKPIMLYGFKLSGHSHRAESMLRLLQLPYEYREVNLRGGEQKSETFLKLNPFGTVPVIDDNGTVIADSAAILVYLATTYEPARRWLPREAAQAAQVQRWLSVAQGPVYNGPAMARMVKLFGAPADYERCKAIASSLFSVLENHLASEDFLVGERPTIADVAVYSYIAVSADGGLPLSDYGAIRSWVARLEALPHFEPMPGSDRNAV</sequence>
<evidence type="ECO:0000259" key="2">
    <source>
        <dbReference type="PROSITE" id="PS50405"/>
    </source>
</evidence>
<evidence type="ECO:0000259" key="1">
    <source>
        <dbReference type="PROSITE" id="PS50404"/>
    </source>
</evidence>
<dbReference type="Pfam" id="PF13409">
    <property type="entry name" value="GST_N_2"/>
    <property type="match status" value="1"/>
</dbReference>
<feature type="domain" description="GST C-terminal" evidence="2">
    <location>
        <begin position="95"/>
        <end position="212"/>
    </location>
</feature>
<reference evidence="3 4" key="1">
    <citation type="journal article" date="2016" name="Antonie Van Leeuwenhoek">
        <title>Dongia soli sp. nov., isolated from soil from Dokdo, Korea.</title>
        <authorList>
            <person name="Kim D.U."/>
            <person name="Lee H."/>
            <person name="Kim H."/>
            <person name="Kim S.G."/>
            <person name="Ka J.O."/>
        </authorList>
    </citation>
    <scope>NUCLEOTIDE SEQUENCE [LARGE SCALE GENOMIC DNA]</scope>
    <source>
        <strain evidence="3 4">D78</strain>
    </source>
</reference>
<accession>A0ABU5EGM8</accession>
<gene>
    <name evidence="3" type="ORF">SMD27_19570</name>
</gene>
<evidence type="ECO:0000313" key="4">
    <source>
        <dbReference type="Proteomes" id="UP001279642"/>
    </source>
</evidence>
<dbReference type="Gene3D" id="3.40.30.10">
    <property type="entry name" value="Glutaredoxin"/>
    <property type="match status" value="1"/>
</dbReference>
<dbReference type="InterPro" id="IPR036282">
    <property type="entry name" value="Glutathione-S-Trfase_C_sf"/>
</dbReference>
<dbReference type="SFLD" id="SFLDG00358">
    <property type="entry name" value="Main_(cytGST)"/>
    <property type="match status" value="1"/>
</dbReference>
<protein>
    <submittedName>
        <fullName evidence="3">Glutathione S-transferase</fullName>
    </submittedName>
</protein>
<dbReference type="InterPro" id="IPR004045">
    <property type="entry name" value="Glutathione_S-Trfase_N"/>
</dbReference>
<dbReference type="Pfam" id="PF00043">
    <property type="entry name" value="GST_C"/>
    <property type="match status" value="1"/>
</dbReference>
<dbReference type="PROSITE" id="PS51354">
    <property type="entry name" value="GLUTAREDOXIN_2"/>
    <property type="match status" value="1"/>
</dbReference>
<feature type="domain" description="GST N-terminal" evidence="1">
    <location>
        <begin position="8"/>
        <end position="89"/>
    </location>
</feature>
<dbReference type="PROSITE" id="PS50405">
    <property type="entry name" value="GST_CTER"/>
    <property type="match status" value="1"/>
</dbReference>
<dbReference type="InterPro" id="IPR036249">
    <property type="entry name" value="Thioredoxin-like_sf"/>
</dbReference>
<dbReference type="SFLD" id="SFLDS00019">
    <property type="entry name" value="Glutathione_Transferase_(cytos"/>
    <property type="match status" value="1"/>
</dbReference>
<comment type="caution">
    <text evidence="3">The sequence shown here is derived from an EMBL/GenBank/DDBJ whole genome shotgun (WGS) entry which is preliminary data.</text>
</comment>
<dbReference type="InterPro" id="IPR010987">
    <property type="entry name" value="Glutathione-S-Trfase_C-like"/>
</dbReference>
<dbReference type="PANTHER" id="PTHR44051:SF2">
    <property type="entry name" value="HYPOTHETICAL GLUTATHIONE S-TRANSFERASE LIKE PROTEIN"/>
    <property type="match status" value="1"/>
</dbReference>
<dbReference type="SUPFAM" id="SSF47616">
    <property type="entry name" value="GST C-terminal domain-like"/>
    <property type="match status" value="1"/>
</dbReference>
<keyword evidence="4" id="KW-1185">Reference proteome</keyword>
<name>A0ABU5EGM8_9PROT</name>
<dbReference type="InterPro" id="IPR040079">
    <property type="entry name" value="Glutathione_S-Trfase"/>
</dbReference>
<dbReference type="PANTHER" id="PTHR44051">
    <property type="entry name" value="GLUTATHIONE S-TRANSFERASE-RELATED"/>
    <property type="match status" value="1"/>
</dbReference>
<dbReference type="CDD" id="cd03206">
    <property type="entry name" value="GST_C_7"/>
    <property type="match status" value="1"/>
</dbReference>
<dbReference type="RefSeq" id="WP_320510123.1">
    <property type="nucleotide sequence ID" value="NZ_JAXCLW010000007.1"/>
</dbReference>
<dbReference type="Proteomes" id="UP001279642">
    <property type="component" value="Unassembled WGS sequence"/>
</dbReference>
<dbReference type="SUPFAM" id="SSF52833">
    <property type="entry name" value="Thioredoxin-like"/>
    <property type="match status" value="1"/>
</dbReference>
<proteinExistence type="predicted"/>
<dbReference type="InterPro" id="IPR004046">
    <property type="entry name" value="GST_C"/>
</dbReference>
<dbReference type="Gene3D" id="1.20.1050.10">
    <property type="match status" value="1"/>
</dbReference>
<dbReference type="PROSITE" id="PS50404">
    <property type="entry name" value="GST_NTER"/>
    <property type="match status" value="1"/>
</dbReference>
<dbReference type="EMBL" id="JAXCLW010000007">
    <property type="protein sequence ID" value="MDY0885052.1"/>
    <property type="molecule type" value="Genomic_DNA"/>
</dbReference>
<evidence type="ECO:0000313" key="3">
    <source>
        <dbReference type="EMBL" id="MDY0885052.1"/>
    </source>
</evidence>
<organism evidence="3 4">
    <name type="scientific">Dongia soli</name>
    <dbReference type="NCBI Taxonomy" id="600628"/>
    <lineage>
        <taxon>Bacteria</taxon>
        <taxon>Pseudomonadati</taxon>
        <taxon>Pseudomonadota</taxon>
        <taxon>Alphaproteobacteria</taxon>
        <taxon>Rhodospirillales</taxon>
        <taxon>Dongiaceae</taxon>
        <taxon>Dongia</taxon>
    </lineage>
</organism>
<dbReference type="CDD" id="cd03056">
    <property type="entry name" value="GST_N_4"/>
    <property type="match status" value="1"/>
</dbReference>